<proteinExistence type="predicted"/>
<dbReference type="EMBL" id="FSRA01000001">
    <property type="protein sequence ID" value="SIN85589.1"/>
    <property type="molecule type" value="Genomic_DNA"/>
</dbReference>
<keyword evidence="2" id="KW-1185">Reference proteome</keyword>
<evidence type="ECO:0000313" key="1">
    <source>
        <dbReference type="EMBL" id="SIN85589.1"/>
    </source>
</evidence>
<evidence type="ECO:0000313" key="2">
    <source>
        <dbReference type="Proteomes" id="UP000185003"/>
    </source>
</evidence>
<gene>
    <name evidence="1" type="ORF">SAMN04488055_1779</name>
</gene>
<organism evidence="1 2">
    <name type="scientific">Chitinophaga niabensis</name>
    <dbReference type="NCBI Taxonomy" id="536979"/>
    <lineage>
        <taxon>Bacteria</taxon>
        <taxon>Pseudomonadati</taxon>
        <taxon>Bacteroidota</taxon>
        <taxon>Chitinophagia</taxon>
        <taxon>Chitinophagales</taxon>
        <taxon>Chitinophagaceae</taxon>
        <taxon>Chitinophaga</taxon>
    </lineage>
</organism>
<dbReference type="Proteomes" id="UP000185003">
    <property type="component" value="Unassembled WGS sequence"/>
</dbReference>
<accession>A0A1N6ER73</accession>
<dbReference type="AlphaFoldDB" id="A0A1N6ER73"/>
<reference evidence="1 2" key="1">
    <citation type="submission" date="2016-11" db="EMBL/GenBank/DDBJ databases">
        <authorList>
            <person name="Jaros S."/>
            <person name="Januszkiewicz K."/>
            <person name="Wedrychowicz H."/>
        </authorList>
    </citation>
    <scope>NUCLEOTIDE SEQUENCE [LARGE SCALE GENOMIC DNA]</scope>
    <source>
        <strain evidence="1 2">DSM 24787</strain>
    </source>
</reference>
<sequence length="81" mass="9478">MDFNKKPLFNYACSILVVNKKGELKSLFCPFGVITIAKLDDIPPDTRMIVEEVNTNLQDIIIYVINGKPYFHWHFQILMQF</sequence>
<name>A0A1N6ER73_9BACT</name>
<dbReference type="STRING" id="536979.SAMN04488055_1779"/>
<protein>
    <submittedName>
        <fullName evidence="1">Uncharacterized protein</fullName>
    </submittedName>
</protein>